<evidence type="ECO:0000313" key="3">
    <source>
        <dbReference type="EMBL" id="NMC63212.1"/>
    </source>
</evidence>
<feature type="transmembrane region" description="Helical" evidence="1">
    <location>
        <begin position="57"/>
        <end position="78"/>
    </location>
</feature>
<organism evidence="3 4">
    <name type="scientific">SAR324 cluster bacterium</name>
    <dbReference type="NCBI Taxonomy" id="2024889"/>
    <lineage>
        <taxon>Bacteria</taxon>
        <taxon>Deltaproteobacteria</taxon>
        <taxon>SAR324 cluster</taxon>
    </lineage>
</organism>
<dbReference type="InterPro" id="IPR000917">
    <property type="entry name" value="Sulfatase_N"/>
</dbReference>
<dbReference type="Proteomes" id="UP000524246">
    <property type="component" value="Unassembled WGS sequence"/>
</dbReference>
<gene>
    <name evidence="3" type="ORF">GYA55_08585</name>
</gene>
<dbReference type="InterPro" id="IPR017850">
    <property type="entry name" value="Alkaline_phosphatase_core_sf"/>
</dbReference>
<dbReference type="AlphaFoldDB" id="A0A7X9FRX6"/>
<evidence type="ECO:0000256" key="1">
    <source>
        <dbReference type="SAM" id="Phobius"/>
    </source>
</evidence>
<dbReference type="EMBL" id="JAAZON010000383">
    <property type="protein sequence ID" value="NMC63212.1"/>
    <property type="molecule type" value="Genomic_DNA"/>
</dbReference>
<evidence type="ECO:0000259" key="2">
    <source>
        <dbReference type="Pfam" id="PF00884"/>
    </source>
</evidence>
<feature type="transmembrane region" description="Helical" evidence="1">
    <location>
        <begin position="127"/>
        <end position="150"/>
    </location>
</feature>
<sequence>LFHSIILGLYPFLAAYEFNRHEIPAFEFMSAVPWALLLIILFVTVLTFLFKSLLKASVFFSVSSLLLFAYGPFAKWLRADLNTPGSALVLLEFNQAEIFPFALLLLSLLASYIWIKQATELHVSNLAFFLNVLAASVLVVSVISIFAGLARESKIKVSHSALMNYSFKASPGSPDIYYIVLDGYGRNDLLKELYGYDNSPFTKELDNLGFFIADKAVANYHRTNYALAAALNGSYLEPPLIDAKNKQLMDFYLQNLIHENSLAMILKKAGYQTVAFESGYYTTELTESDIYYPVALQNRVLATAFSYIQFPYFRELVSLELHKLHRQRLSNIFPTAMNSSKASNSPSFIFLHVLAPHPPFVFNEDGSAFNSNKVFNLGDGDDYGGLPDYKERYIKQLQHISKLTLDFFKELLERNKNAIVILHADHGPGLHFDRESLEQTDIKERYSILSAFYFPSRNYQMLYESISPVNSVRVMLSTVSGNEVPLLQDRSFFSTSRKPFDLTEITNIIGR</sequence>
<feature type="non-terminal residue" evidence="3">
    <location>
        <position position="1"/>
    </location>
</feature>
<dbReference type="Pfam" id="PF00884">
    <property type="entry name" value="Sulfatase"/>
    <property type="match status" value="1"/>
</dbReference>
<keyword evidence="1" id="KW-1133">Transmembrane helix</keyword>
<keyword evidence="1" id="KW-0812">Transmembrane</keyword>
<feature type="transmembrane region" description="Helical" evidence="1">
    <location>
        <begin position="98"/>
        <end position="115"/>
    </location>
</feature>
<accession>A0A7X9FRX6</accession>
<evidence type="ECO:0000313" key="4">
    <source>
        <dbReference type="Proteomes" id="UP000524246"/>
    </source>
</evidence>
<proteinExistence type="predicted"/>
<reference evidence="3 4" key="1">
    <citation type="journal article" date="2020" name="Biotechnol. Biofuels">
        <title>New insights from the biogas microbiome by comprehensive genome-resolved metagenomics of nearly 1600 species originating from multiple anaerobic digesters.</title>
        <authorList>
            <person name="Campanaro S."/>
            <person name="Treu L."/>
            <person name="Rodriguez-R L.M."/>
            <person name="Kovalovszki A."/>
            <person name="Ziels R.M."/>
            <person name="Maus I."/>
            <person name="Zhu X."/>
            <person name="Kougias P.G."/>
            <person name="Basile A."/>
            <person name="Luo G."/>
            <person name="Schluter A."/>
            <person name="Konstantinidis K.T."/>
            <person name="Angelidaki I."/>
        </authorList>
    </citation>
    <scope>NUCLEOTIDE SEQUENCE [LARGE SCALE GENOMIC DNA]</scope>
    <source>
        <strain evidence="3">AS27yjCOA_65</strain>
    </source>
</reference>
<comment type="caution">
    <text evidence="3">The sequence shown here is derived from an EMBL/GenBank/DDBJ whole genome shotgun (WGS) entry which is preliminary data.</text>
</comment>
<name>A0A7X9FRX6_9DELT</name>
<keyword evidence="1" id="KW-0472">Membrane</keyword>
<feature type="transmembrane region" description="Helical" evidence="1">
    <location>
        <begin position="31"/>
        <end position="50"/>
    </location>
</feature>
<dbReference type="Gene3D" id="3.40.720.10">
    <property type="entry name" value="Alkaline Phosphatase, subunit A"/>
    <property type="match status" value="1"/>
</dbReference>
<feature type="domain" description="Sulfatase N-terminal" evidence="2">
    <location>
        <begin position="174"/>
        <end position="431"/>
    </location>
</feature>
<protein>
    <submittedName>
        <fullName evidence="3">LTA synthase family protein</fullName>
    </submittedName>
</protein>
<dbReference type="SUPFAM" id="SSF53649">
    <property type="entry name" value="Alkaline phosphatase-like"/>
    <property type="match status" value="1"/>
</dbReference>